<proteinExistence type="predicted"/>
<evidence type="ECO:0000256" key="1">
    <source>
        <dbReference type="SAM" id="MobiDB-lite"/>
    </source>
</evidence>
<dbReference type="OrthoDB" id="10588124at2759"/>
<comment type="caution">
    <text evidence="2">The sequence shown here is derived from an EMBL/GenBank/DDBJ whole genome shotgun (WGS) entry which is preliminary data.</text>
</comment>
<organism evidence="2 3">
    <name type="scientific">Paraphaeosphaeria minitans</name>
    <dbReference type="NCBI Taxonomy" id="565426"/>
    <lineage>
        <taxon>Eukaryota</taxon>
        <taxon>Fungi</taxon>
        <taxon>Dikarya</taxon>
        <taxon>Ascomycota</taxon>
        <taxon>Pezizomycotina</taxon>
        <taxon>Dothideomycetes</taxon>
        <taxon>Pleosporomycetidae</taxon>
        <taxon>Pleosporales</taxon>
        <taxon>Massarineae</taxon>
        <taxon>Didymosphaeriaceae</taxon>
        <taxon>Paraphaeosphaeria</taxon>
    </lineage>
</organism>
<dbReference type="EMBL" id="WJXW01000001">
    <property type="protein sequence ID" value="KAF9740856.1"/>
    <property type="molecule type" value="Genomic_DNA"/>
</dbReference>
<evidence type="ECO:0000313" key="2">
    <source>
        <dbReference type="EMBL" id="KAF9740856.1"/>
    </source>
</evidence>
<dbReference type="Proteomes" id="UP000756921">
    <property type="component" value="Unassembled WGS sequence"/>
</dbReference>
<feature type="region of interest" description="Disordered" evidence="1">
    <location>
        <begin position="1"/>
        <end position="21"/>
    </location>
</feature>
<protein>
    <submittedName>
        <fullName evidence="2">Uncharacterized protein</fullName>
    </submittedName>
</protein>
<accession>A0A9P6GS47</accession>
<keyword evidence="3" id="KW-1185">Reference proteome</keyword>
<dbReference type="AlphaFoldDB" id="A0A9P6GS47"/>
<name>A0A9P6GS47_9PLEO</name>
<sequence>MVGGPAALGNSKRPDSRPNPLSSMRIRMLMVQLQGKQSRVWASILGPRLLRIHMRPTRKGGGFEARPLFPGPVRRRRHEQSQLLGVARIDLLWWVKGVVDVPVRKMNDWPITRRAWPEGEQPRGRNTIGSGLSSQEVMPSLYGGAFNIFSTQAP</sequence>
<reference evidence="2" key="1">
    <citation type="journal article" date="2020" name="Mol. Plant Microbe Interact.">
        <title>Genome Sequence of the Biocontrol Agent Coniothyrium minitans strain Conio (IMI 134523).</title>
        <authorList>
            <person name="Patel D."/>
            <person name="Shittu T.A."/>
            <person name="Baroncelli R."/>
            <person name="Muthumeenakshi S."/>
            <person name="Osborne T.H."/>
            <person name="Janganan T.K."/>
            <person name="Sreenivasaprasad S."/>
        </authorList>
    </citation>
    <scope>NUCLEOTIDE SEQUENCE</scope>
    <source>
        <strain evidence="2">Conio</strain>
    </source>
</reference>
<evidence type="ECO:0000313" key="3">
    <source>
        <dbReference type="Proteomes" id="UP000756921"/>
    </source>
</evidence>
<gene>
    <name evidence="2" type="ORF">PMIN01_00395</name>
</gene>